<keyword evidence="1" id="KW-0812">Transmembrane</keyword>
<sequence>MEGNMKSENGFLPLVVPSLVSPYVVVLLAGVGLIFFTRIVSGYCNLRLENESQHSESVVVLPYWIPYIGHTANLAISKEALYAWGQKSTKNGIYGLQTLGAQYYVVLMPSLVQQYFAQRPSILSGDDLLHLVFDKSFGDGGAAKRLLPEEFHTTQPAHGANDEGAISVRCYQQNHSVCGGIYAEDRILLFRSRQPDGVGETHQSYIRREFSLSGPLLADNQFRGAFFDNNPGSLQDLWLFDGSFSDLLYGLPSFTSKGRAALAARTGLSTAMNEWRSAFINMLKGQDNEYKWADLSDIPEFLRSRYKVQQDLKVDDRYAVAFDLSLYWGLMANANKIIFWMLACHCFTYTPRRNP</sequence>
<dbReference type="GO" id="GO:0004497">
    <property type="term" value="F:monooxygenase activity"/>
    <property type="evidence" value="ECO:0007669"/>
    <property type="project" value="InterPro"/>
</dbReference>
<evidence type="ECO:0000313" key="2">
    <source>
        <dbReference type="EMBL" id="TVY84389.1"/>
    </source>
</evidence>
<name>A0A8T9CEY8_9HELO</name>
<dbReference type="GO" id="GO:0005506">
    <property type="term" value="F:iron ion binding"/>
    <property type="evidence" value="ECO:0007669"/>
    <property type="project" value="InterPro"/>
</dbReference>
<protein>
    <submittedName>
        <fullName evidence="2">Uncharacterized protein</fullName>
    </submittedName>
</protein>
<evidence type="ECO:0000313" key="3">
    <source>
        <dbReference type="Proteomes" id="UP000469558"/>
    </source>
</evidence>
<dbReference type="Proteomes" id="UP000469558">
    <property type="component" value="Unassembled WGS sequence"/>
</dbReference>
<dbReference type="PANTHER" id="PTHR24306">
    <property type="match status" value="1"/>
</dbReference>
<comment type="caution">
    <text evidence="2">The sequence shown here is derived from an EMBL/GenBank/DDBJ whole genome shotgun (WGS) entry which is preliminary data.</text>
</comment>
<feature type="transmembrane region" description="Helical" evidence="1">
    <location>
        <begin position="20"/>
        <end position="40"/>
    </location>
</feature>
<gene>
    <name evidence="2" type="ORF">LSUE1_G001842</name>
</gene>
<keyword evidence="1" id="KW-0472">Membrane</keyword>
<organism evidence="2 3">
    <name type="scientific">Lachnellula suecica</name>
    <dbReference type="NCBI Taxonomy" id="602035"/>
    <lineage>
        <taxon>Eukaryota</taxon>
        <taxon>Fungi</taxon>
        <taxon>Dikarya</taxon>
        <taxon>Ascomycota</taxon>
        <taxon>Pezizomycotina</taxon>
        <taxon>Leotiomycetes</taxon>
        <taxon>Helotiales</taxon>
        <taxon>Lachnaceae</taxon>
        <taxon>Lachnellula</taxon>
    </lineage>
</organism>
<dbReference type="InterPro" id="IPR036396">
    <property type="entry name" value="Cyt_P450_sf"/>
</dbReference>
<keyword evidence="3" id="KW-1185">Reference proteome</keyword>
<accession>A0A8T9CEY8</accession>
<dbReference type="EMBL" id="QGMK01000088">
    <property type="protein sequence ID" value="TVY84389.1"/>
    <property type="molecule type" value="Genomic_DNA"/>
</dbReference>
<dbReference type="GO" id="GO:0020037">
    <property type="term" value="F:heme binding"/>
    <property type="evidence" value="ECO:0007669"/>
    <property type="project" value="InterPro"/>
</dbReference>
<evidence type="ECO:0000256" key="1">
    <source>
        <dbReference type="SAM" id="Phobius"/>
    </source>
</evidence>
<dbReference type="GO" id="GO:0016705">
    <property type="term" value="F:oxidoreductase activity, acting on paired donors, with incorporation or reduction of molecular oxygen"/>
    <property type="evidence" value="ECO:0007669"/>
    <property type="project" value="InterPro"/>
</dbReference>
<dbReference type="PANTHER" id="PTHR24306:SF7">
    <property type="entry name" value="AHBB"/>
    <property type="match status" value="1"/>
</dbReference>
<keyword evidence="1" id="KW-1133">Transmembrane helix</keyword>
<dbReference type="AlphaFoldDB" id="A0A8T9CEY8"/>
<dbReference type="Gene3D" id="1.10.630.10">
    <property type="entry name" value="Cytochrome P450"/>
    <property type="match status" value="1"/>
</dbReference>
<dbReference type="OrthoDB" id="3366823at2759"/>
<reference evidence="2 3" key="1">
    <citation type="submission" date="2018-05" db="EMBL/GenBank/DDBJ databases">
        <title>Genome sequencing and assembly of the regulated plant pathogen Lachnellula willkommii and related sister species for the development of diagnostic species identification markers.</title>
        <authorList>
            <person name="Giroux E."/>
            <person name="Bilodeau G."/>
        </authorList>
    </citation>
    <scope>NUCLEOTIDE SEQUENCE [LARGE SCALE GENOMIC DNA]</scope>
    <source>
        <strain evidence="2 3">CBS 268.59</strain>
    </source>
</reference>
<proteinExistence type="predicted"/>